<dbReference type="InterPro" id="IPR010732">
    <property type="entry name" value="T6SS_TssG-like"/>
</dbReference>
<dbReference type="NCBIfam" id="TIGR03347">
    <property type="entry name" value="VI_chp_1"/>
    <property type="match status" value="1"/>
</dbReference>
<dbReference type="Proteomes" id="UP000243745">
    <property type="component" value="Unassembled WGS sequence"/>
</dbReference>
<gene>
    <name evidence="1" type="ORF">SAMN02910344_01008</name>
</gene>
<dbReference type="PANTHER" id="PTHR35564">
    <property type="match status" value="1"/>
</dbReference>
<dbReference type="AlphaFoldDB" id="A0A662ZJW9"/>
<dbReference type="RefSeq" id="WP_093141521.1">
    <property type="nucleotide sequence ID" value="NZ_FOXF01000013.1"/>
</dbReference>
<keyword evidence="2" id="KW-1185">Reference proteome</keyword>
<dbReference type="EMBL" id="FOXF01000013">
    <property type="protein sequence ID" value="SFP29620.1"/>
    <property type="molecule type" value="Genomic_DNA"/>
</dbReference>
<dbReference type="Pfam" id="PF06996">
    <property type="entry name" value="T6SS_TssG"/>
    <property type="match status" value="1"/>
</dbReference>
<evidence type="ECO:0000313" key="2">
    <source>
        <dbReference type="Proteomes" id="UP000243745"/>
    </source>
</evidence>
<accession>A0A662ZJW9</accession>
<sequence>MQELDGIIKSLAKEDDGSTEADFFYLVRLLENQMKELPRIGTAQHPNAEALRFGQMPFLKHTDSDIHSVTQKSAEGRYGIYEVLVYFFGLLGPNGPMPLELTDFIYHQNINDYDATTRRFLDIINHRFLSLYYRAFSMCEMPVCFDREDPTLMNFFRSFNRQGYKKITSLPEYAQFAFTTEFLHGRRSALGLENILKSYFGIHINIREFVEKTHFIPKEVRMHLGNRDTSVLGLNAQIGSRYTTRTQDIIVEIGPINYKESLDYMPGTPNFRQMYEIISSYLNRPLTVHTELKIDAETVRELYLDGTRALGHGTHLNSSQGKGITTVSINMTSIMMHRFFKKVPS</sequence>
<organism evidence="1 2">
    <name type="scientific">Ruminobacter amylophilus</name>
    <dbReference type="NCBI Taxonomy" id="867"/>
    <lineage>
        <taxon>Bacteria</taxon>
        <taxon>Pseudomonadati</taxon>
        <taxon>Pseudomonadota</taxon>
        <taxon>Gammaproteobacteria</taxon>
        <taxon>Aeromonadales</taxon>
        <taxon>Succinivibrionaceae</taxon>
        <taxon>Ruminobacter</taxon>
    </lineage>
</organism>
<evidence type="ECO:0000313" key="1">
    <source>
        <dbReference type="EMBL" id="SFP29620.1"/>
    </source>
</evidence>
<reference evidence="1 2" key="1">
    <citation type="submission" date="2016-10" db="EMBL/GenBank/DDBJ databases">
        <authorList>
            <person name="Varghese N."/>
            <person name="Submissions S."/>
        </authorList>
    </citation>
    <scope>NUCLEOTIDE SEQUENCE [LARGE SCALE GENOMIC DNA]</scope>
    <source>
        <strain evidence="1 2">DSM 1361</strain>
    </source>
</reference>
<protein>
    <submittedName>
        <fullName evidence="1">Type VI secretion system protein ImpH</fullName>
    </submittedName>
</protein>
<proteinExistence type="predicted"/>
<dbReference type="PANTHER" id="PTHR35564:SF4">
    <property type="entry name" value="CYTOPLASMIC PROTEIN"/>
    <property type="match status" value="1"/>
</dbReference>
<name>A0A662ZJW9_9GAMM</name>
<dbReference type="OrthoDB" id="1523296at2"/>